<dbReference type="Proteomes" id="UP000184406">
    <property type="component" value="Unassembled WGS sequence"/>
</dbReference>
<keyword evidence="2" id="KW-1185">Reference proteome</keyword>
<gene>
    <name evidence="1" type="ORF">SAMN03080594_10281</name>
</gene>
<dbReference type="AlphaFoldDB" id="A0A1M4XHK4"/>
<name>A0A1M4XHK4_9FLAO</name>
<protein>
    <submittedName>
        <fullName evidence="1">Uncharacterized protein</fullName>
    </submittedName>
</protein>
<evidence type="ECO:0000313" key="2">
    <source>
        <dbReference type="Proteomes" id="UP000184406"/>
    </source>
</evidence>
<dbReference type="PROSITE" id="PS51257">
    <property type="entry name" value="PROKAR_LIPOPROTEIN"/>
    <property type="match status" value="1"/>
</dbReference>
<proteinExistence type="predicted"/>
<evidence type="ECO:0000313" key="1">
    <source>
        <dbReference type="EMBL" id="SHE92989.1"/>
    </source>
</evidence>
<reference evidence="2" key="1">
    <citation type="submission" date="2016-11" db="EMBL/GenBank/DDBJ databases">
        <authorList>
            <person name="Varghese N."/>
            <person name="Submissions S."/>
        </authorList>
    </citation>
    <scope>NUCLEOTIDE SEQUENCE [LARGE SCALE GENOMIC DNA]</scope>
    <source>
        <strain evidence="2">DSM 17539</strain>
    </source>
</reference>
<dbReference type="RefSeq" id="WP_072860961.1">
    <property type="nucleotide sequence ID" value="NZ_FQUX01000002.1"/>
</dbReference>
<organism evidence="1 2">
    <name type="scientific">Arenibacter palladensis</name>
    <dbReference type="NCBI Taxonomy" id="237373"/>
    <lineage>
        <taxon>Bacteria</taxon>
        <taxon>Pseudomonadati</taxon>
        <taxon>Bacteroidota</taxon>
        <taxon>Flavobacteriia</taxon>
        <taxon>Flavobacteriales</taxon>
        <taxon>Flavobacteriaceae</taxon>
        <taxon>Arenibacter</taxon>
    </lineage>
</organism>
<dbReference type="OrthoDB" id="1488726at2"/>
<sequence>MKNSKQILGLFLMTAALMTSCQKDENGDNDFDVTIERASPQDFTDLKATAIENLTQTFQIDVDGSGTFTTEKGVEITINGSCLANNGNAVTGMVDVEVVELFDRGTMLATNKTTMGLSPTGGKELLVTGGEFFIEATQNGQPLQLICPMQVLVPTALTGGDDFGMTLWDGLIGMDCAIETGCDDVTWVEQKRDGLGAGIDIGQGAAGQSLYVAFFNNFGWTNVDRFWSDPRPKTKLWAAVPEGFDNGNCALYLSYNGEAGSLANLDAYDSETGLFSEHTGIIPIGLECHVIFVSEDNGNWVYAINPVTIIADGTIVIEESDLSTTTESQLIAMINGLP</sequence>
<accession>A0A1M4XHK4</accession>
<dbReference type="EMBL" id="FQUX01000002">
    <property type="protein sequence ID" value="SHE92989.1"/>
    <property type="molecule type" value="Genomic_DNA"/>
</dbReference>